<feature type="domain" description="Helicase C-terminal" evidence="6">
    <location>
        <begin position="1194"/>
        <end position="1350"/>
    </location>
</feature>
<proteinExistence type="predicted"/>
<feature type="compositionally biased region" description="Basic and acidic residues" evidence="4">
    <location>
        <begin position="690"/>
        <end position="705"/>
    </location>
</feature>
<dbReference type="PROSITE" id="PS51194">
    <property type="entry name" value="HELICASE_CTER"/>
    <property type="match status" value="1"/>
</dbReference>
<dbReference type="GO" id="GO:0005524">
    <property type="term" value="F:ATP binding"/>
    <property type="evidence" value="ECO:0007669"/>
    <property type="project" value="UniProtKB-KW"/>
</dbReference>
<feature type="region of interest" description="Disordered" evidence="4">
    <location>
        <begin position="683"/>
        <end position="708"/>
    </location>
</feature>
<reference evidence="7" key="1">
    <citation type="submission" date="2023-02" db="EMBL/GenBank/DDBJ databases">
        <title>Identification and recombinant expression of a fungal hydrolase from Papiliotrema laurentii that hydrolyzes apple cutin and clears colloidal polyester polyurethane.</title>
        <authorList>
            <consortium name="DOE Joint Genome Institute"/>
            <person name="Roman V.A."/>
            <person name="Bojanowski C."/>
            <person name="Crable B.R."/>
            <person name="Wagner D.N."/>
            <person name="Hung C.S."/>
            <person name="Nadeau L.J."/>
            <person name="Schratz L."/>
            <person name="Haridas S."/>
            <person name="Pangilinan J."/>
            <person name="Lipzen A."/>
            <person name="Na H."/>
            <person name="Yan M."/>
            <person name="Ng V."/>
            <person name="Grigoriev I.V."/>
            <person name="Spatafora J.W."/>
            <person name="Barlow D."/>
            <person name="Biffinger J."/>
            <person name="Kelley-Loughnane N."/>
            <person name="Varaljay V.A."/>
            <person name="Crookes-Goodson W.J."/>
        </authorList>
    </citation>
    <scope>NUCLEOTIDE SEQUENCE</scope>
    <source>
        <strain evidence="7">5307AH</strain>
    </source>
</reference>
<dbReference type="InterPro" id="IPR050628">
    <property type="entry name" value="SNF2_RAD54_helicase_TF"/>
</dbReference>
<dbReference type="GO" id="GO:0008094">
    <property type="term" value="F:ATP-dependent activity, acting on DNA"/>
    <property type="evidence" value="ECO:0007669"/>
    <property type="project" value="TreeGrafter"/>
</dbReference>
<evidence type="ECO:0000259" key="6">
    <source>
        <dbReference type="PROSITE" id="PS51194"/>
    </source>
</evidence>
<dbReference type="GO" id="GO:0005634">
    <property type="term" value="C:nucleus"/>
    <property type="evidence" value="ECO:0007669"/>
    <property type="project" value="TreeGrafter"/>
</dbReference>
<feature type="domain" description="Helicase ATP-binding" evidence="5">
    <location>
        <begin position="545"/>
        <end position="878"/>
    </location>
</feature>
<comment type="caution">
    <text evidence="7">The sequence shown here is derived from an EMBL/GenBank/DDBJ whole genome shotgun (WGS) entry which is preliminary data.</text>
</comment>
<dbReference type="PANTHER" id="PTHR45626">
    <property type="entry name" value="TRANSCRIPTION TERMINATION FACTOR 2-RELATED"/>
    <property type="match status" value="1"/>
</dbReference>
<dbReference type="InterPro" id="IPR014001">
    <property type="entry name" value="Helicase_ATP-bd"/>
</dbReference>
<keyword evidence="8" id="KW-1185">Reference proteome</keyword>
<dbReference type="SMART" id="SM00487">
    <property type="entry name" value="DEXDc"/>
    <property type="match status" value="1"/>
</dbReference>
<feature type="region of interest" description="Disordered" evidence="4">
    <location>
        <begin position="451"/>
        <end position="516"/>
    </location>
</feature>
<dbReference type="InterPro" id="IPR000330">
    <property type="entry name" value="SNF2_N"/>
</dbReference>
<name>A0AAD9CTK5_PAPLA</name>
<keyword evidence="1" id="KW-0547">Nucleotide-binding</keyword>
<accession>A0AAD9CTK5</accession>
<dbReference type="SUPFAM" id="SSF52540">
    <property type="entry name" value="P-loop containing nucleoside triphosphate hydrolases"/>
    <property type="match status" value="2"/>
</dbReference>
<dbReference type="SMART" id="SM00490">
    <property type="entry name" value="HELICc"/>
    <property type="match status" value="1"/>
</dbReference>
<dbReference type="Pfam" id="PF00271">
    <property type="entry name" value="Helicase_C"/>
    <property type="match status" value="1"/>
</dbReference>
<feature type="compositionally biased region" description="Polar residues" evidence="4">
    <location>
        <begin position="37"/>
        <end position="49"/>
    </location>
</feature>
<evidence type="ECO:0000313" key="7">
    <source>
        <dbReference type="EMBL" id="KAK1921676.1"/>
    </source>
</evidence>
<dbReference type="GO" id="GO:0016787">
    <property type="term" value="F:hydrolase activity"/>
    <property type="evidence" value="ECO:0007669"/>
    <property type="project" value="UniProtKB-KW"/>
</dbReference>
<dbReference type="PANTHER" id="PTHR45626:SF52">
    <property type="entry name" value="SINGLE-STRANDED DNA-DEPENDENT ATPASE (EUROFUNG)"/>
    <property type="match status" value="1"/>
</dbReference>
<dbReference type="CDD" id="cd18793">
    <property type="entry name" value="SF2_C_SNF"/>
    <property type="match status" value="1"/>
</dbReference>
<dbReference type="InterPro" id="IPR027417">
    <property type="entry name" value="P-loop_NTPase"/>
</dbReference>
<dbReference type="Proteomes" id="UP001182556">
    <property type="component" value="Unassembled WGS sequence"/>
</dbReference>
<gene>
    <name evidence="7" type="ORF">DB88DRAFT_75606</name>
</gene>
<keyword evidence="2" id="KW-0378">Hydrolase</keyword>
<dbReference type="InterPro" id="IPR001650">
    <property type="entry name" value="Helicase_C-like"/>
</dbReference>
<dbReference type="InterPro" id="IPR038718">
    <property type="entry name" value="SNF2-like_sf"/>
</dbReference>
<dbReference type="InterPro" id="IPR049730">
    <property type="entry name" value="SNF2/RAD54-like_C"/>
</dbReference>
<dbReference type="GO" id="GO:0006281">
    <property type="term" value="P:DNA repair"/>
    <property type="evidence" value="ECO:0007669"/>
    <property type="project" value="TreeGrafter"/>
</dbReference>
<organism evidence="7 8">
    <name type="scientific">Papiliotrema laurentii</name>
    <name type="common">Cryptococcus laurentii</name>
    <dbReference type="NCBI Taxonomy" id="5418"/>
    <lineage>
        <taxon>Eukaryota</taxon>
        <taxon>Fungi</taxon>
        <taxon>Dikarya</taxon>
        <taxon>Basidiomycota</taxon>
        <taxon>Agaricomycotina</taxon>
        <taxon>Tremellomycetes</taxon>
        <taxon>Tremellales</taxon>
        <taxon>Rhynchogastremaceae</taxon>
        <taxon>Papiliotrema</taxon>
    </lineage>
</organism>
<feature type="compositionally biased region" description="Low complexity" evidence="4">
    <location>
        <begin position="70"/>
        <end position="81"/>
    </location>
</feature>
<feature type="region of interest" description="Disordered" evidence="4">
    <location>
        <begin position="1"/>
        <end position="146"/>
    </location>
</feature>
<feature type="compositionally biased region" description="Polar residues" evidence="4">
    <location>
        <begin position="86"/>
        <end position="99"/>
    </location>
</feature>
<feature type="region of interest" description="Disordered" evidence="4">
    <location>
        <begin position="752"/>
        <end position="776"/>
    </location>
</feature>
<dbReference type="Gene3D" id="3.40.50.10810">
    <property type="entry name" value="Tandem AAA-ATPase domain"/>
    <property type="match status" value="3"/>
</dbReference>
<evidence type="ECO:0000256" key="3">
    <source>
        <dbReference type="ARBA" id="ARBA00022840"/>
    </source>
</evidence>
<evidence type="ECO:0000256" key="2">
    <source>
        <dbReference type="ARBA" id="ARBA00022801"/>
    </source>
</evidence>
<dbReference type="PROSITE" id="PS51192">
    <property type="entry name" value="HELICASE_ATP_BIND_1"/>
    <property type="match status" value="1"/>
</dbReference>
<feature type="compositionally biased region" description="Polar residues" evidence="4">
    <location>
        <begin position="111"/>
        <end position="133"/>
    </location>
</feature>
<keyword evidence="3" id="KW-0067">ATP-binding</keyword>
<evidence type="ECO:0000256" key="1">
    <source>
        <dbReference type="ARBA" id="ARBA00022741"/>
    </source>
</evidence>
<protein>
    <submittedName>
        <fullName evidence="7">DNA repair protein RAD5</fullName>
    </submittedName>
</protein>
<evidence type="ECO:0000256" key="4">
    <source>
        <dbReference type="SAM" id="MobiDB-lite"/>
    </source>
</evidence>
<evidence type="ECO:0000259" key="5">
    <source>
        <dbReference type="PROSITE" id="PS51192"/>
    </source>
</evidence>
<evidence type="ECO:0000313" key="8">
    <source>
        <dbReference type="Proteomes" id="UP001182556"/>
    </source>
</evidence>
<dbReference type="CDD" id="cd18008">
    <property type="entry name" value="DEXDc_SHPRH-like"/>
    <property type="match status" value="1"/>
</dbReference>
<dbReference type="Pfam" id="PF00176">
    <property type="entry name" value="SNF2-rel_dom"/>
    <property type="match status" value="1"/>
</dbReference>
<feature type="region of interest" description="Disordered" evidence="4">
    <location>
        <begin position="587"/>
        <end position="651"/>
    </location>
</feature>
<dbReference type="Gene3D" id="3.40.50.300">
    <property type="entry name" value="P-loop containing nucleotide triphosphate hydrolases"/>
    <property type="match status" value="1"/>
</dbReference>
<sequence>MQSTSSHPSIDLTGVPDDEPGSANGIGASHRPEMMNHTPNPNISPNGRTTLDRAASLSTSLPYPTPSPLGPHHSSPSQHPRVPLHPSSTFINPPTSSTLPRPAANDDDIQITGSNITSPYQSQQSRHTSSAYLPSSGYPASGSRAMQGVASNGHAVSNGAGPSSFVSNGLNGRSLDQAIDLTQIRLPSPPPLETKKPICIGAVQSRAIMLYPSHAAMAGAQPLPGSREKFMTLMYHGAELLRVKLKLRTPDQKPRADEPWAAVTRPVIQVVTPGQTNYIGDLEPQLTAILTPHMARGILRLEGFVQRLHESQFEIRVNVLFFTLPSNVRFIADDLLNKGIYLLDPVPPYEPNRHSDRPPYYNAHGGHHNALSMMMAAHNRAYRESQPSWQMLHSQDKTSQVEVQRQQVDEVFKSMEGDGTMELSDPGPWIRTPLFNHQRKALTFLLQREQDSTSLKAARKAQIKKEEKLKRKLNKSAKKGDETEDGDQAGDPAEKSREGSATADGQEEEKIKTKDYGRSIWEPRKVDGKIKGWKHRITSEEIRGEKKPPECKGAILADDMGLGKTLSIISLIVATRSQAMKWGRSKLPKVEAPATPEEDSGGPSVDEMKTRVFGMPDGDSENSSPAPSKAKKRKREIISESSPARRARVTHRSRATLLVCPMSTISNWEDQIRAHWAEEVEVVGGPGHPPPKDLIRPSKPKARDESSDDDFDKLKVYIHHGNMRRMDAAYMADFDIVITSYNTLALEYSKQQGSCGDETPVTPGDTAGNSDDDTPVGTVNGHVKPEVQREINSMEVADALLKKGKKKGRATKDQASPLQAIDWFRVVLDEAHYIKTATTVASQAACDLEADRRMAVTGTPIQNKIEDVWALFKFLRLEPLVDKDMWVKYIGGPCKQGEQIGLARLQLVMHCCTIRRTKETRGEDGKKMLELPPRHESQMWLELDEEERQVYDSRVFRVKQKVEEYKEEGNLGKNYANILSEILHLRQTCNHVDLVDSGVLEEDFDGTVMDYELAVQGIEKFGFNNARAVSVVVGLKEGPGACCQGCGYDVGDAYPSIGLGGEEEEAVKSEDVAKKKKLPFKPILTKCQHLWCPKCFKSAIYSDWSKRMKTTVARDCTCGKSLRLPLDATEVLPPDLDEKEKEKELEAVPKTRRKKFIRKPGEPLVLSTKMRWLHDELIRNSKRNPHSQYYNAFEIGEELEETDADGRPFLIKSVVFSQWTTMLDRIGDMLDTIKITYVRLDGTMSRDERTAAMHKFQNNKKIEVMLVSTRAGGVGLNLVAASRAYLIDPYWNPAVEAQAIDRIHRMGQKRPVHAIRLMIKDSIEEKLDKIQKKKANLADMSLKTMSRKELMEQRVCR</sequence>
<dbReference type="EMBL" id="JAODAN010000010">
    <property type="protein sequence ID" value="KAK1921676.1"/>
    <property type="molecule type" value="Genomic_DNA"/>
</dbReference>